<dbReference type="EMBL" id="BK059104">
    <property type="protein sequence ID" value="DAE30604.1"/>
    <property type="molecule type" value="Genomic_DNA"/>
</dbReference>
<name>A0A8S5RI09_9VIRU</name>
<proteinExistence type="predicted"/>
<accession>A0A8S5RI09</accession>
<reference evidence="1" key="1">
    <citation type="journal article" date="2021" name="Proc. Natl. Acad. Sci. U.S.A.">
        <title>A Catalog of Tens of Thousands of Viruses from Human Metagenomes Reveals Hidden Associations with Chronic Diseases.</title>
        <authorList>
            <person name="Tisza M.J."/>
            <person name="Buck C.B."/>
        </authorList>
    </citation>
    <scope>NUCLEOTIDE SEQUENCE</scope>
    <source>
        <strain evidence="1">Ctiha2</strain>
    </source>
</reference>
<sequence length="50" mass="6063">MAIQPNFPNKSNKKYFFHYSLPKSFNLQRLRNHFYPGVTVKSFRFNIILL</sequence>
<organism evidence="1">
    <name type="scientific">virus sp. ctiha2</name>
    <dbReference type="NCBI Taxonomy" id="2827299"/>
    <lineage>
        <taxon>Viruses</taxon>
    </lineage>
</organism>
<protein>
    <submittedName>
        <fullName evidence="1">Uncharacterized protein</fullName>
    </submittedName>
</protein>
<evidence type="ECO:0000313" key="1">
    <source>
        <dbReference type="EMBL" id="DAE30604.1"/>
    </source>
</evidence>